<evidence type="ECO:0000256" key="4">
    <source>
        <dbReference type="SAM" id="Phobius"/>
    </source>
</evidence>
<dbReference type="InterPro" id="IPR017896">
    <property type="entry name" value="4Fe4S_Fe-S-bd"/>
</dbReference>
<accession>A0A445N3K6</accession>
<dbReference type="GO" id="GO:0051536">
    <property type="term" value="F:iron-sulfur cluster binding"/>
    <property type="evidence" value="ECO:0007669"/>
    <property type="project" value="UniProtKB-KW"/>
</dbReference>
<feature type="transmembrane region" description="Helical" evidence="4">
    <location>
        <begin position="7"/>
        <end position="28"/>
    </location>
</feature>
<keyword evidence="1" id="KW-0479">Metal-binding</keyword>
<dbReference type="Gene3D" id="1.20.950.20">
    <property type="entry name" value="Transmembrane di-heme cytochromes, Chain C"/>
    <property type="match status" value="2"/>
</dbReference>
<dbReference type="GO" id="GO:0005886">
    <property type="term" value="C:plasma membrane"/>
    <property type="evidence" value="ECO:0007669"/>
    <property type="project" value="TreeGrafter"/>
</dbReference>
<gene>
    <name evidence="6" type="ORF">PITCH_A880026</name>
</gene>
<feature type="transmembrane region" description="Helical" evidence="4">
    <location>
        <begin position="121"/>
        <end position="140"/>
    </location>
</feature>
<feature type="transmembrane region" description="Helical" evidence="4">
    <location>
        <begin position="48"/>
        <end position="70"/>
    </location>
</feature>
<dbReference type="SUPFAM" id="SSF103501">
    <property type="entry name" value="Respiratory nitrate reductase 1 gamma chain"/>
    <property type="match status" value="2"/>
</dbReference>
<dbReference type="EMBL" id="OJIN01000234">
    <property type="protein sequence ID" value="SPD76274.1"/>
    <property type="molecule type" value="Genomic_DNA"/>
</dbReference>
<feature type="domain" description="4Fe-4S ferredoxin-type" evidence="5">
    <location>
        <begin position="485"/>
        <end position="515"/>
    </location>
</feature>
<keyword evidence="3" id="KW-0411">Iron-sulfur</keyword>
<keyword evidence="4" id="KW-1133">Transmembrane helix</keyword>
<dbReference type="PANTHER" id="PTHR43255:SF2">
    <property type="entry name" value="HETERODISULFIDE REDUCTASE RELATED PROTEIN"/>
    <property type="match status" value="1"/>
</dbReference>
<dbReference type="Pfam" id="PF13183">
    <property type="entry name" value="Fer4_8"/>
    <property type="match status" value="2"/>
</dbReference>
<dbReference type="SUPFAM" id="SSF46548">
    <property type="entry name" value="alpha-helical ferredoxin"/>
    <property type="match status" value="2"/>
</dbReference>
<feature type="transmembrane region" description="Helical" evidence="4">
    <location>
        <begin position="82"/>
        <end position="101"/>
    </location>
</feature>
<name>A0A445N3K6_9BACT</name>
<reference evidence="6" key="1">
    <citation type="submission" date="2018-01" db="EMBL/GenBank/DDBJ databases">
        <authorList>
            <person name="Regsiter A."/>
            <person name="William W."/>
        </authorList>
    </citation>
    <scope>NUCLEOTIDE SEQUENCE</scope>
    <source>
        <strain evidence="6">TRIP AH-1</strain>
    </source>
</reference>
<dbReference type="PROSITE" id="PS00198">
    <property type="entry name" value="4FE4S_FER_1"/>
    <property type="match status" value="3"/>
</dbReference>
<dbReference type="InterPro" id="IPR051460">
    <property type="entry name" value="HdrC_iron-sulfur_subunit"/>
</dbReference>
<evidence type="ECO:0000313" key="6">
    <source>
        <dbReference type="EMBL" id="SPD76274.1"/>
    </source>
</evidence>
<feature type="transmembrane region" description="Helical" evidence="4">
    <location>
        <begin position="273"/>
        <end position="291"/>
    </location>
</feature>
<protein>
    <recommendedName>
        <fullName evidence="5">4Fe-4S ferredoxin-type domain-containing protein</fullName>
    </recommendedName>
</protein>
<feature type="transmembrane region" description="Helical" evidence="4">
    <location>
        <begin position="160"/>
        <end position="179"/>
    </location>
</feature>
<dbReference type="GO" id="GO:0046872">
    <property type="term" value="F:metal ion binding"/>
    <property type="evidence" value="ECO:0007669"/>
    <property type="project" value="UniProtKB-KW"/>
</dbReference>
<evidence type="ECO:0000256" key="2">
    <source>
        <dbReference type="ARBA" id="ARBA00023004"/>
    </source>
</evidence>
<evidence type="ECO:0000256" key="3">
    <source>
        <dbReference type="ARBA" id="ARBA00023014"/>
    </source>
</evidence>
<dbReference type="InterPro" id="IPR036197">
    <property type="entry name" value="NarG-like_sf"/>
</dbReference>
<dbReference type="Gene3D" id="1.10.1060.10">
    <property type="entry name" value="Alpha-helical ferredoxin"/>
    <property type="match status" value="2"/>
</dbReference>
<dbReference type="PROSITE" id="PS51379">
    <property type="entry name" value="4FE4S_FER_2"/>
    <property type="match status" value="2"/>
</dbReference>
<keyword evidence="4" id="KW-0472">Membrane</keyword>
<dbReference type="AlphaFoldDB" id="A0A445N3K6"/>
<dbReference type="InterPro" id="IPR009051">
    <property type="entry name" value="Helical_ferredxn"/>
</dbReference>
<feature type="domain" description="4Fe-4S ferredoxin-type" evidence="5">
    <location>
        <begin position="377"/>
        <end position="407"/>
    </location>
</feature>
<keyword evidence="2" id="KW-0408">Iron</keyword>
<keyword evidence="4" id="KW-0812">Transmembrane</keyword>
<organism evidence="6">
    <name type="scientific">uncultured Desulfobacterium sp</name>
    <dbReference type="NCBI Taxonomy" id="201089"/>
    <lineage>
        <taxon>Bacteria</taxon>
        <taxon>Pseudomonadati</taxon>
        <taxon>Thermodesulfobacteriota</taxon>
        <taxon>Desulfobacteria</taxon>
        <taxon>Desulfobacterales</taxon>
        <taxon>Desulfobacteriaceae</taxon>
        <taxon>Desulfobacterium</taxon>
        <taxon>environmental samples</taxon>
    </lineage>
</organism>
<evidence type="ECO:0000256" key="1">
    <source>
        <dbReference type="ARBA" id="ARBA00022723"/>
    </source>
</evidence>
<evidence type="ECO:0000259" key="5">
    <source>
        <dbReference type="PROSITE" id="PS51379"/>
    </source>
</evidence>
<dbReference type="PANTHER" id="PTHR43255">
    <property type="entry name" value="IRON-SULFUR-BINDING OXIDOREDUCTASE FADF-RELATED-RELATED"/>
    <property type="match status" value="1"/>
</dbReference>
<sequence>MFFSISLYIALLVFGLGLIYKISSWFRYSVGAADIPVSRRVAAAIKGILSTLFSPKIVTLIKVLVLDVVVQQKILRQDKMRWVMHMCIYLAFMLLLLMHALEQYISANLFSDYYSTVNPFMFLRDLFGVIVLVGAGVAIYRRFILKPPRLKTNSMDHYAIIIVAVIMVSGILLEGAKIISHSRFQSMVEEYGDLDDEDEIAALESFWVAEYGVVSPNVKAPFDEDVLAQGRETHEAACADCHTNPRWAFTGYAAGKILSPMALSLDKIGFSDILWYIHFLACFIGLAYLPFSKMFHIITSPLSLMVNGVMAKGGSDPANIATRQVMELDACTHCCTCSLNCSAGAFYSHFSNENILPSEKMASVKALISGKNLSEKQIREIQEGVYVCTNCKRCTVVCPVGINLQDLWFNVRETLLRKGQPEPFTLSQLSYYRGSRKEEIAAAAYLDPLNRARQAIVGRHELKKRKDDVLAMSGIDKGFRDRLNLSDQANTFAVCFGCETCTSVCPVVANYDNPAEELDLLPHQVMHSCALGMKSLAIGSNMLWDCLTCYRCQEQCPQGVCITDVFYELKNEAVRVAIGKGV</sequence>
<dbReference type="InterPro" id="IPR017900">
    <property type="entry name" value="4Fe4S_Fe_S_CS"/>
</dbReference>
<proteinExistence type="predicted"/>